<comment type="caution">
    <text evidence="6">The sequence shown here is derived from an EMBL/GenBank/DDBJ whole genome shotgun (WGS) entry which is preliminary data.</text>
</comment>
<dbReference type="Proteomes" id="UP000823749">
    <property type="component" value="Chromosome 3"/>
</dbReference>
<keyword evidence="2" id="KW-0833">Ubl conjugation pathway</keyword>
<dbReference type="InterPro" id="IPR055418">
    <property type="entry name" value="UFD1_N2"/>
</dbReference>
<dbReference type="GO" id="GO:0006511">
    <property type="term" value="P:ubiquitin-dependent protein catabolic process"/>
    <property type="evidence" value="ECO:0007669"/>
    <property type="project" value="InterPro"/>
</dbReference>
<dbReference type="GO" id="GO:0036503">
    <property type="term" value="P:ERAD pathway"/>
    <property type="evidence" value="ECO:0007669"/>
    <property type="project" value="TreeGrafter"/>
</dbReference>
<dbReference type="GO" id="GO:0031593">
    <property type="term" value="F:polyubiquitin modification-dependent protein binding"/>
    <property type="evidence" value="ECO:0007669"/>
    <property type="project" value="TreeGrafter"/>
</dbReference>
<gene>
    <name evidence="6" type="ORF">RHGRI_006228</name>
</gene>
<dbReference type="Pfam" id="PF03152">
    <property type="entry name" value="UFD1_N1"/>
    <property type="match status" value="1"/>
</dbReference>
<dbReference type="Pfam" id="PF24842">
    <property type="entry name" value="UFD1_N2"/>
    <property type="match status" value="1"/>
</dbReference>
<feature type="compositionally biased region" description="Basic and acidic residues" evidence="3">
    <location>
        <begin position="52"/>
        <end position="65"/>
    </location>
</feature>
<dbReference type="InterPro" id="IPR004854">
    <property type="entry name" value="Ufd1-like"/>
</dbReference>
<dbReference type="EMBL" id="JACTNZ010000003">
    <property type="protein sequence ID" value="KAG5555510.1"/>
    <property type="molecule type" value="Genomic_DNA"/>
</dbReference>
<accession>A0AAV6KSR3</accession>
<evidence type="ECO:0000259" key="4">
    <source>
        <dbReference type="Pfam" id="PF03152"/>
    </source>
</evidence>
<feature type="domain" description="Ubiquitin fusion degradation protein UFD1 N-terminal subdomain 2" evidence="5">
    <location>
        <begin position="182"/>
        <end position="255"/>
    </location>
</feature>
<feature type="region of interest" description="Disordered" evidence="3">
    <location>
        <begin position="1"/>
        <end position="76"/>
    </location>
</feature>
<dbReference type="InterPro" id="IPR042299">
    <property type="entry name" value="Ufd1-like_Nn"/>
</dbReference>
<proteinExistence type="inferred from homology"/>
<keyword evidence="7" id="KW-1185">Reference proteome</keyword>
<dbReference type="InterPro" id="IPR055417">
    <property type="entry name" value="UFD1_N1"/>
</dbReference>
<name>A0AAV6KSR3_9ERIC</name>
<dbReference type="Gene3D" id="2.40.40.50">
    <property type="entry name" value="Ubiquitin fusion degradation protein UFD1, N-terminal domain"/>
    <property type="match status" value="1"/>
</dbReference>
<evidence type="ECO:0000256" key="3">
    <source>
        <dbReference type="SAM" id="MobiDB-lite"/>
    </source>
</evidence>
<reference evidence="6" key="1">
    <citation type="submission" date="2020-08" db="EMBL/GenBank/DDBJ databases">
        <title>Plant Genome Project.</title>
        <authorList>
            <person name="Zhang R.-G."/>
        </authorList>
    </citation>
    <scope>NUCLEOTIDE SEQUENCE</scope>
    <source>
        <strain evidence="6">WSP0</strain>
        <tissue evidence="6">Leaf</tissue>
    </source>
</reference>
<organism evidence="6 7">
    <name type="scientific">Rhododendron griersonianum</name>
    <dbReference type="NCBI Taxonomy" id="479676"/>
    <lineage>
        <taxon>Eukaryota</taxon>
        <taxon>Viridiplantae</taxon>
        <taxon>Streptophyta</taxon>
        <taxon>Embryophyta</taxon>
        <taxon>Tracheophyta</taxon>
        <taxon>Spermatophyta</taxon>
        <taxon>Magnoliopsida</taxon>
        <taxon>eudicotyledons</taxon>
        <taxon>Gunneridae</taxon>
        <taxon>Pentapetalae</taxon>
        <taxon>asterids</taxon>
        <taxon>Ericales</taxon>
        <taxon>Ericaceae</taxon>
        <taxon>Ericoideae</taxon>
        <taxon>Rhodoreae</taxon>
        <taxon>Rhododendron</taxon>
    </lineage>
</organism>
<evidence type="ECO:0000313" key="6">
    <source>
        <dbReference type="EMBL" id="KAG5555510.1"/>
    </source>
</evidence>
<evidence type="ECO:0000256" key="1">
    <source>
        <dbReference type="ARBA" id="ARBA00006043"/>
    </source>
</evidence>
<evidence type="ECO:0000256" key="2">
    <source>
        <dbReference type="ARBA" id="ARBA00022786"/>
    </source>
</evidence>
<feature type="compositionally biased region" description="Basic and acidic residues" evidence="3">
    <location>
        <begin position="21"/>
        <end position="38"/>
    </location>
</feature>
<dbReference type="AlphaFoldDB" id="A0AAV6KSR3"/>
<sequence>MTDDSSNNEDQDDQTGSNFKHSTEEKSTYKEEDTGYSEREDDNDYDTSCFETKSDDDRDDFKPNYENDDPSFSFKDEYKDNNVNTFEQQYCCFPLSHINKSHLEDGNRIIMPLSAFDQLMSLKIKYPMVFEIINPECERASHCGVLEFSADEGFVFLQEWMMKNLQLYEGQLVTLKSTTLRKGTYLKIQPHSMKFFGLSDPKAVLEKTLRVFSCLTIGDTIMLNHDNNKYYIDILEAKPSSAVSVVETDCEVDFALALDYKEPEKKPQALTIPKREATKAEEEKSTKPKLIPFAGVARRLDGKPSIAPAELGSISTATVKPDRHVAADSNFKSCNCPEKLVSGFKDFKEKVSKDDEQKFQPFTGKKHTTRDSSETSC</sequence>
<comment type="similarity">
    <text evidence="1">Belongs to the UFD1 family.</text>
</comment>
<feature type="compositionally biased region" description="Acidic residues" evidence="3">
    <location>
        <begin position="1"/>
        <end position="13"/>
    </location>
</feature>
<feature type="domain" description="Ubiquitin fusion degradation protein UFD1 N-terminal subdomain 1" evidence="4">
    <location>
        <begin position="86"/>
        <end position="180"/>
    </location>
</feature>
<evidence type="ECO:0000259" key="5">
    <source>
        <dbReference type="Pfam" id="PF24842"/>
    </source>
</evidence>
<dbReference type="PANTHER" id="PTHR12555">
    <property type="entry name" value="UBIQUITIN FUSION DEGRADATON PROTEIN 1"/>
    <property type="match status" value="1"/>
</dbReference>
<evidence type="ECO:0000313" key="7">
    <source>
        <dbReference type="Proteomes" id="UP000823749"/>
    </source>
</evidence>
<dbReference type="PANTHER" id="PTHR12555:SF21">
    <property type="entry name" value="UBIQUITIN FUSION DEGRADATION PROTEIN 1 HOMOLOG"/>
    <property type="match status" value="1"/>
</dbReference>
<dbReference type="GO" id="GO:0034098">
    <property type="term" value="C:VCP-NPL4-UFD1 AAA ATPase complex"/>
    <property type="evidence" value="ECO:0007669"/>
    <property type="project" value="TreeGrafter"/>
</dbReference>
<dbReference type="Gene3D" id="3.10.330.10">
    <property type="match status" value="1"/>
</dbReference>
<feature type="region of interest" description="Disordered" evidence="3">
    <location>
        <begin position="351"/>
        <end position="377"/>
    </location>
</feature>
<protein>
    <submittedName>
        <fullName evidence="6">Uncharacterized protein</fullName>
    </submittedName>
</protein>